<name>A0ABQ8V709_9AGAR</name>
<gene>
    <name evidence="1" type="ORF">C8R41DRAFT_851021</name>
</gene>
<sequence>MKCTFSFSLLPPLSLSYLIYNRRLIFPQRCRKSGSLSPAERQKLEEQPAGKGLQALFKGEELAVESGGRCVIGFWRKRNRLLGGRLPPTVAVVLEESVLGWVISVEISVQGWVGCSDLE</sequence>
<evidence type="ECO:0000313" key="1">
    <source>
        <dbReference type="EMBL" id="KAJ4471174.1"/>
    </source>
</evidence>
<reference evidence="1" key="1">
    <citation type="submission" date="2022-08" db="EMBL/GenBank/DDBJ databases">
        <title>A Global Phylogenomic Analysis of the Shiitake Genus Lentinula.</title>
        <authorList>
            <consortium name="DOE Joint Genome Institute"/>
            <person name="Sierra-Patev S."/>
            <person name="Min B."/>
            <person name="Naranjo-Ortiz M."/>
            <person name="Looney B."/>
            <person name="Konkel Z."/>
            <person name="Slot J.C."/>
            <person name="Sakamoto Y."/>
            <person name="Steenwyk J.L."/>
            <person name="Rokas A."/>
            <person name="Carro J."/>
            <person name="Camarero S."/>
            <person name="Ferreira P."/>
            <person name="Molpeceres G."/>
            <person name="Ruiz-Duenas F.J."/>
            <person name="Serrano A."/>
            <person name="Henrissat B."/>
            <person name="Drula E."/>
            <person name="Hughes K.W."/>
            <person name="Mata J.L."/>
            <person name="Ishikawa N.K."/>
            <person name="Vargas-Isla R."/>
            <person name="Ushijima S."/>
            <person name="Smith C.A."/>
            <person name="Ahrendt S."/>
            <person name="Andreopoulos W."/>
            <person name="He G."/>
            <person name="Labutti K."/>
            <person name="Lipzen A."/>
            <person name="Ng V."/>
            <person name="Riley R."/>
            <person name="Sandor L."/>
            <person name="Barry K."/>
            <person name="Martinez A.T."/>
            <person name="Xiao Y."/>
            <person name="Gibbons J.G."/>
            <person name="Terashima K."/>
            <person name="Grigoriev I.V."/>
            <person name="Hibbett D.S."/>
        </authorList>
    </citation>
    <scope>NUCLEOTIDE SEQUENCE</scope>
    <source>
        <strain evidence="1">RHP3577 ss4</strain>
    </source>
</reference>
<organism evidence="1 2">
    <name type="scientific">Lentinula lateritia</name>
    <dbReference type="NCBI Taxonomy" id="40482"/>
    <lineage>
        <taxon>Eukaryota</taxon>
        <taxon>Fungi</taxon>
        <taxon>Dikarya</taxon>
        <taxon>Basidiomycota</taxon>
        <taxon>Agaricomycotina</taxon>
        <taxon>Agaricomycetes</taxon>
        <taxon>Agaricomycetidae</taxon>
        <taxon>Agaricales</taxon>
        <taxon>Marasmiineae</taxon>
        <taxon>Omphalotaceae</taxon>
        <taxon>Lentinula</taxon>
    </lineage>
</organism>
<evidence type="ECO:0000313" key="2">
    <source>
        <dbReference type="Proteomes" id="UP001150217"/>
    </source>
</evidence>
<accession>A0ABQ8V709</accession>
<keyword evidence="2" id="KW-1185">Reference proteome</keyword>
<comment type="caution">
    <text evidence="1">The sequence shown here is derived from an EMBL/GenBank/DDBJ whole genome shotgun (WGS) entry which is preliminary data.</text>
</comment>
<protein>
    <submittedName>
        <fullName evidence="1">Uncharacterized protein</fullName>
    </submittedName>
</protein>
<dbReference type="Proteomes" id="UP001150217">
    <property type="component" value="Unassembled WGS sequence"/>
</dbReference>
<dbReference type="EMBL" id="JANVFT010000088">
    <property type="protein sequence ID" value="KAJ4471174.1"/>
    <property type="molecule type" value="Genomic_DNA"/>
</dbReference>
<proteinExistence type="predicted"/>